<proteinExistence type="predicted"/>
<accession>A0A3N4J468</accession>
<name>A0A3N4J468_9PEZI</name>
<gene>
    <name evidence="1" type="ORF">L873DRAFT_1849638</name>
</gene>
<evidence type="ECO:0000313" key="2">
    <source>
        <dbReference type="Proteomes" id="UP000276215"/>
    </source>
</evidence>
<organism evidence="1 2">
    <name type="scientific">Choiromyces venosus 120613-1</name>
    <dbReference type="NCBI Taxonomy" id="1336337"/>
    <lineage>
        <taxon>Eukaryota</taxon>
        <taxon>Fungi</taxon>
        <taxon>Dikarya</taxon>
        <taxon>Ascomycota</taxon>
        <taxon>Pezizomycotina</taxon>
        <taxon>Pezizomycetes</taxon>
        <taxon>Pezizales</taxon>
        <taxon>Tuberaceae</taxon>
        <taxon>Choiromyces</taxon>
    </lineage>
</organism>
<dbReference type="AlphaFoldDB" id="A0A3N4J468"/>
<keyword evidence="2" id="KW-1185">Reference proteome</keyword>
<dbReference type="Proteomes" id="UP000276215">
    <property type="component" value="Unassembled WGS sequence"/>
</dbReference>
<sequence>MADNQPQPALRPLPNLKIIVQCLRTIVTEVEKFENLPAFDQGARILAALQELQQGMAGLQQGQADHEQRLVELQHNVVELQQRQLDLPQGQAGILEHIKRLEDDSSRRDKNNIARAINSTGNLRANLLEPLYGLNGLLVPNFPRTGADIERLNGIGDGINALLAALGLEMGGTVVARKERFKKYIGFVAGMD</sequence>
<protein>
    <submittedName>
        <fullName evidence="1">Uncharacterized protein</fullName>
    </submittedName>
</protein>
<dbReference type="EMBL" id="ML120716">
    <property type="protein sequence ID" value="RPA88674.1"/>
    <property type="molecule type" value="Genomic_DNA"/>
</dbReference>
<evidence type="ECO:0000313" key="1">
    <source>
        <dbReference type="EMBL" id="RPA88674.1"/>
    </source>
</evidence>
<reference evidence="1 2" key="1">
    <citation type="journal article" date="2018" name="Nat. Ecol. Evol.">
        <title>Pezizomycetes genomes reveal the molecular basis of ectomycorrhizal truffle lifestyle.</title>
        <authorList>
            <person name="Murat C."/>
            <person name="Payen T."/>
            <person name="Noel B."/>
            <person name="Kuo A."/>
            <person name="Morin E."/>
            <person name="Chen J."/>
            <person name="Kohler A."/>
            <person name="Krizsan K."/>
            <person name="Balestrini R."/>
            <person name="Da Silva C."/>
            <person name="Montanini B."/>
            <person name="Hainaut M."/>
            <person name="Levati E."/>
            <person name="Barry K.W."/>
            <person name="Belfiori B."/>
            <person name="Cichocki N."/>
            <person name="Clum A."/>
            <person name="Dockter R.B."/>
            <person name="Fauchery L."/>
            <person name="Guy J."/>
            <person name="Iotti M."/>
            <person name="Le Tacon F."/>
            <person name="Lindquist E.A."/>
            <person name="Lipzen A."/>
            <person name="Malagnac F."/>
            <person name="Mello A."/>
            <person name="Molinier V."/>
            <person name="Miyauchi S."/>
            <person name="Poulain J."/>
            <person name="Riccioni C."/>
            <person name="Rubini A."/>
            <person name="Sitrit Y."/>
            <person name="Splivallo R."/>
            <person name="Traeger S."/>
            <person name="Wang M."/>
            <person name="Zifcakova L."/>
            <person name="Wipf D."/>
            <person name="Zambonelli A."/>
            <person name="Paolocci F."/>
            <person name="Nowrousian M."/>
            <person name="Ottonello S."/>
            <person name="Baldrian P."/>
            <person name="Spatafora J.W."/>
            <person name="Henrissat B."/>
            <person name="Nagy L.G."/>
            <person name="Aury J.M."/>
            <person name="Wincker P."/>
            <person name="Grigoriev I.V."/>
            <person name="Bonfante P."/>
            <person name="Martin F.M."/>
        </authorList>
    </citation>
    <scope>NUCLEOTIDE SEQUENCE [LARGE SCALE GENOMIC DNA]</scope>
    <source>
        <strain evidence="1 2">120613-1</strain>
    </source>
</reference>
<dbReference type="STRING" id="1336337.A0A3N4J468"/>